<accession>A0ABX1BF32</accession>
<proteinExistence type="predicted"/>
<sequence>MSDPIHEVRCPQGDHEDDIEYVETVPPVRLPDAYSPACYPGTVIKRPVYLAARHRFVCTLHDEVIVQWIPAWDESVAA</sequence>
<reference evidence="1 2" key="1">
    <citation type="submission" date="2020-03" db="EMBL/GenBank/DDBJ databases">
        <title>WGS of actinomycetes isolated from Thailand.</title>
        <authorList>
            <person name="Thawai C."/>
        </authorList>
    </citation>
    <scope>NUCLEOTIDE SEQUENCE [LARGE SCALE GENOMIC DNA]</scope>
    <source>
        <strain evidence="1 2">FMUSA5-5</strain>
    </source>
</reference>
<dbReference type="RefSeq" id="WP_168014406.1">
    <property type="nucleotide sequence ID" value="NZ_JAATEP010000026.1"/>
</dbReference>
<dbReference type="EMBL" id="JAATEP010000026">
    <property type="protein sequence ID" value="NJP93921.1"/>
    <property type="molecule type" value="Genomic_DNA"/>
</dbReference>
<dbReference type="Proteomes" id="UP000696294">
    <property type="component" value="Unassembled WGS sequence"/>
</dbReference>
<protein>
    <submittedName>
        <fullName evidence="1">Uncharacterized protein</fullName>
    </submittedName>
</protein>
<organism evidence="1 2">
    <name type="scientific">Nonomuraea composti</name>
    <dbReference type="NCBI Taxonomy" id="2720023"/>
    <lineage>
        <taxon>Bacteria</taxon>
        <taxon>Bacillati</taxon>
        <taxon>Actinomycetota</taxon>
        <taxon>Actinomycetes</taxon>
        <taxon>Streptosporangiales</taxon>
        <taxon>Streptosporangiaceae</taxon>
        <taxon>Nonomuraea</taxon>
    </lineage>
</organism>
<evidence type="ECO:0000313" key="2">
    <source>
        <dbReference type="Proteomes" id="UP000696294"/>
    </source>
</evidence>
<keyword evidence="2" id="KW-1185">Reference proteome</keyword>
<name>A0ABX1BF32_9ACTN</name>
<gene>
    <name evidence="1" type="ORF">HCN51_31555</name>
</gene>
<comment type="caution">
    <text evidence="1">The sequence shown here is derived from an EMBL/GenBank/DDBJ whole genome shotgun (WGS) entry which is preliminary data.</text>
</comment>
<evidence type="ECO:0000313" key="1">
    <source>
        <dbReference type="EMBL" id="NJP93921.1"/>
    </source>
</evidence>